<protein>
    <submittedName>
        <fullName evidence="1">Uncharacterized protein</fullName>
    </submittedName>
</protein>
<evidence type="ECO:0000313" key="1">
    <source>
        <dbReference type="EMBL" id="WNM27544.1"/>
    </source>
</evidence>
<dbReference type="Proteomes" id="UP001303408">
    <property type="component" value="Chromosome"/>
</dbReference>
<gene>
    <name evidence="1" type="ORF">RN607_00660</name>
</gene>
<proteinExistence type="predicted"/>
<name>A0AA96FDE4_9MICO</name>
<dbReference type="RefSeq" id="WP_313543621.1">
    <property type="nucleotide sequence ID" value="NZ_CP134880.1"/>
</dbReference>
<organism evidence="1">
    <name type="scientific">Demequina capsici</name>
    <dbReference type="NCBI Taxonomy" id="3075620"/>
    <lineage>
        <taxon>Bacteria</taxon>
        <taxon>Bacillati</taxon>
        <taxon>Actinomycetota</taxon>
        <taxon>Actinomycetes</taxon>
        <taxon>Micrococcales</taxon>
        <taxon>Demequinaceae</taxon>
        <taxon>Demequina</taxon>
    </lineage>
</organism>
<sequence>MFLPRHARARFNLVDGSTIEGTVRSRWTWWGWRLSRPVVQTGAGPIEAEGFFWVARRHVLSIQVLHIEAESSEE</sequence>
<dbReference type="AlphaFoldDB" id="A0AA96FDE4"/>
<dbReference type="KEGG" id="dcp:RN607_00660"/>
<accession>A0AA96FDE4</accession>
<reference evidence="1" key="1">
    <citation type="submission" date="2023-09" db="EMBL/GenBank/DDBJ databases">
        <title>Demequina sp. a novel bacteria isolated from Capsicum annuum.</title>
        <authorList>
            <person name="Humaira Z."/>
            <person name="Lee J."/>
            <person name="Cho D."/>
        </authorList>
    </citation>
    <scope>NUCLEOTIDE SEQUENCE</scope>
    <source>
        <strain evidence="1">PMTSA13</strain>
    </source>
</reference>
<dbReference type="EMBL" id="CP134880">
    <property type="protein sequence ID" value="WNM27544.1"/>
    <property type="molecule type" value="Genomic_DNA"/>
</dbReference>